<accession>A0ABP8UNE1</accession>
<feature type="domain" description="Cytoskeleton protein RodZ-like C-terminal" evidence="2">
    <location>
        <begin position="76"/>
        <end position="122"/>
    </location>
</feature>
<keyword evidence="1" id="KW-0472">Membrane</keyword>
<organism evidence="3 4">
    <name type="scientific">Actinoallomurus vinaceus</name>
    <dbReference type="NCBI Taxonomy" id="1080074"/>
    <lineage>
        <taxon>Bacteria</taxon>
        <taxon>Bacillati</taxon>
        <taxon>Actinomycetota</taxon>
        <taxon>Actinomycetes</taxon>
        <taxon>Streptosporangiales</taxon>
        <taxon>Thermomonosporaceae</taxon>
        <taxon>Actinoallomurus</taxon>
    </lineage>
</organism>
<reference evidence="4" key="1">
    <citation type="journal article" date="2019" name="Int. J. Syst. Evol. Microbiol.">
        <title>The Global Catalogue of Microorganisms (GCM) 10K type strain sequencing project: providing services to taxonomists for standard genome sequencing and annotation.</title>
        <authorList>
            <consortium name="The Broad Institute Genomics Platform"/>
            <consortium name="The Broad Institute Genome Sequencing Center for Infectious Disease"/>
            <person name="Wu L."/>
            <person name="Ma J."/>
        </authorList>
    </citation>
    <scope>NUCLEOTIDE SEQUENCE [LARGE SCALE GENOMIC DNA]</scope>
    <source>
        <strain evidence="4">JCM 17939</strain>
    </source>
</reference>
<evidence type="ECO:0000259" key="2">
    <source>
        <dbReference type="Pfam" id="PF13464"/>
    </source>
</evidence>
<dbReference type="InterPro" id="IPR025194">
    <property type="entry name" value="RodZ-like_C"/>
</dbReference>
<gene>
    <name evidence="3" type="ORF">GCM10023196_077180</name>
</gene>
<sequence length="134" mass="14002">MGRHVSPERRRSLRASTAVAVAGILLLTGAVGFAGYSIWAQVRTPTPVRPTTATAPTATLTLTVTGAGCQVFVGVPGGDILVNRTLARGQSVRFDDPRLNVVLSDAGAVQVSVNGVRRPPGEPGRRVEFTAIRS</sequence>
<dbReference type="RefSeq" id="WP_345437662.1">
    <property type="nucleotide sequence ID" value="NZ_BAABHK010000014.1"/>
</dbReference>
<feature type="transmembrane region" description="Helical" evidence="1">
    <location>
        <begin position="12"/>
        <end position="39"/>
    </location>
</feature>
<evidence type="ECO:0000256" key="1">
    <source>
        <dbReference type="SAM" id="Phobius"/>
    </source>
</evidence>
<keyword evidence="4" id="KW-1185">Reference proteome</keyword>
<evidence type="ECO:0000313" key="3">
    <source>
        <dbReference type="EMBL" id="GAA4634688.1"/>
    </source>
</evidence>
<comment type="caution">
    <text evidence="3">The sequence shown here is derived from an EMBL/GenBank/DDBJ whole genome shotgun (WGS) entry which is preliminary data.</text>
</comment>
<keyword evidence="1" id="KW-1133">Transmembrane helix</keyword>
<dbReference type="Proteomes" id="UP001501442">
    <property type="component" value="Unassembled WGS sequence"/>
</dbReference>
<evidence type="ECO:0000313" key="4">
    <source>
        <dbReference type="Proteomes" id="UP001501442"/>
    </source>
</evidence>
<dbReference type="EMBL" id="BAABHK010000014">
    <property type="protein sequence ID" value="GAA4634688.1"/>
    <property type="molecule type" value="Genomic_DNA"/>
</dbReference>
<keyword evidence="1" id="KW-0812">Transmembrane</keyword>
<dbReference type="Pfam" id="PF13464">
    <property type="entry name" value="RodZ_C"/>
    <property type="match status" value="1"/>
</dbReference>
<protein>
    <recommendedName>
        <fullName evidence="2">Cytoskeleton protein RodZ-like C-terminal domain-containing protein</fullName>
    </recommendedName>
</protein>
<proteinExistence type="predicted"/>
<name>A0ABP8UNE1_9ACTN</name>